<protein>
    <recommendedName>
        <fullName evidence="1">non-specific serine/threonine protein kinase</fullName>
        <ecNumber evidence="1">2.7.11.1</ecNumber>
    </recommendedName>
</protein>
<evidence type="ECO:0000256" key="1">
    <source>
        <dbReference type="ARBA" id="ARBA00012513"/>
    </source>
</evidence>
<dbReference type="InterPro" id="IPR008271">
    <property type="entry name" value="Ser/Thr_kinase_AS"/>
</dbReference>
<dbReference type="SMART" id="SM00220">
    <property type="entry name" value="S_TKc"/>
    <property type="match status" value="1"/>
</dbReference>
<dbReference type="EMBL" id="NBIV01000261">
    <property type="protein sequence ID" value="PXF40761.1"/>
    <property type="molecule type" value="Genomic_DNA"/>
</dbReference>
<feature type="binding site" evidence="4">
    <location>
        <position position="42"/>
    </location>
    <ligand>
        <name>ATP</name>
        <dbReference type="ChEBI" id="CHEBI:30616"/>
    </ligand>
</feature>
<dbReference type="PROSITE" id="PS00107">
    <property type="entry name" value="PROTEIN_KINASE_ATP"/>
    <property type="match status" value="1"/>
</dbReference>
<dbReference type="STRING" id="448386.A0A2V3IFD2"/>
<evidence type="ECO:0000313" key="8">
    <source>
        <dbReference type="Proteomes" id="UP000247409"/>
    </source>
</evidence>
<dbReference type="InterPro" id="IPR050235">
    <property type="entry name" value="CK1_Ser-Thr_kinase"/>
</dbReference>
<dbReference type="FunFam" id="1.10.510.10:FF:001033">
    <property type="entry name" value="Uncharacterized protein"/>
    <property type="match status" value="1"/>
</dbReference>
<dbReference type="GO" id="GO:0005524">
    <property type="term" value="F:ATP binding"/>
    <property type="evidence" value="ECO:0007669"/>
    <property type="project" value="UniProtKB-UniRule"/>
</dbReference>
<evidence type="ECO:0000256" key="4">
    <source>
        <dbReference type="PROSITE-ProRule" id="PRU10141"/>
    </source>
</evidence>
<comment type="similarity">
    <text evidence="5">Belongs to the protein kinase superfamily.</text>
</comment>
<dbReference type="Pfam" id="PF00069">
    <property type="entry name" value="Pkinase"/>
    <property type="match status" value="1"/>
</dbReference>
<dbReference type="PROSITE" id="PS00108">
    <property type="entry name" value="PROTEIN_KINASE_ST"/>
    <property type="match status" value="1"/>
</dbReference>
<keyword evidence="7" id="KW-0808">Transferase</keyword>
<evidence type="ECO:0000313" key="7">
    <source>
        <dbReference type="EMBL" id="PXF40761.1"/>
    </source>
</evidence>
<dbReference type="GO" id="GO:0004674">
    <property type="term" value="F:protein serine/threonine kinase activity"/>
    <property type="evidence" value="ECO:0007669"/>
    <property type="project" value="UniProtKB-KW"/>
</dbReference>
<evidence type="ECO:0000256" key="5">
    <source>
        <dbReference type="RuleBase" id="RU000304"/>
    </source>
</evidence>
<reference evidence="7 8" key="1">
    <citation type="journal article" date="2018" name="Mol. Biol. Evol.">
        <title>Analysis of the draft genome of the red seaweed Gracilariopsis chorda provides insights into genome size evolution in Rhodophyta.</title>
        <authorList>
            <person name="Lee J."/>
            <person name="Yang E.C."/>
            <person name="Graf L."/>
            <person name="Yang J.H."/>
            <person name="Qiu H."/>
            <person name="Zel Zion U."/>
            <person name="Chan C.X."/>
            <person name="Stephens T.G."/>
            <person name="Weber A.P.M."/>
            <person name="Boo G.H."/>
            <person name="Boo S.M."/>
            <person name="Kim K.M."/>
            <person name="Shin Y."/>
            <person name="Jung M."/>
            <person name="Lee S.J."/>
            <person name="Yim H.S."/>
            <person name="Lee J.H."/>
            <person name="Bhattacharya D."/>
            <person name="Yoon H.S."/>
        </authorList>
    </citation>
    <scope>NUCLEOTIDE SEQUENCE [LARGE SCALE GENOMIC DNA]</scope>
    <source>
        <strain evidence="7 8">SKKU-2015</strain>
        <tissue evidence="7">Whole body</tissue>
    </source>
</reference>
<dbReference type="SUPFAM" id="SSF56112">
    <property type="entry name" value="Protein kinase-like (PK-like)"/>
    <property type="match status" value="1"/>
</dbReference>
<keyword evidence="8" id="KW-1185">Reference proteome</keyword>
<keyword evidence="2 4" id="KW-0547">Nucleotide-binding</keyword>
<evidence type="ECO:0000256" key="3">
    <source>
        <dbReference type="ARBA" id="ARBA00022840"/>
    </source>
</evidence>
<gene>
    <name evidence="7" type="ORF">BWQ96_09523</name>
</gene>
<dbReference type="Proteomes" id="UP000247409">
    <property type="component" value="Unassembled WGS sequence"/>
</dbReference>
<dbReference type="InterPro" id="IPR017441">
    <property type="entry name" value="Protein_kinase_ATP_BS"/>
</dbReference>
<dbReference type="OrthoDB" id="1171at2759"/>
<keyword evidence="5" id="KW-0723">Serine/threonine-protein kinase</keyword>
<dbReference type="PROSITE" id="PS50011">
    <property type="entry name" value="PROTEIN_KINASE_DOM"/>
    <property type="match status" value="1"/>
</dbReference>
<sequence length="427" mass="48555">MSYATDLRVGGKWRLGRRIGAGSFGDIYIGITIHTNEEVAVKLENTKTKHPQLIYESKIYRYLNISPNGQAVVGIPRVRWYGCEGEYNIMTIDLLGPSLEDLFNFCHRRFSLKTVLMLADQMIQRIEYVHSRSFLHRDIKPDNFLMGLGKEANIVYIIDFGLAKKYRDHKTHVHIPYRENKNLTGTARYASINTHLGIEQCRRDDLESLGFVLMYFNRGSLPWQGLRAATKKQKYQKISDRKVSTSINELCKNYPSEFATYLRYCRSLRFDDRPDYAYLRGLFRDLYLREGFADDCIFDWTLMRNQEAGGSSSGPVVVQAGPMFPMQQARVQEYQANLAVQHAQLPEMTRHPNQDPGYAAGLNAGTSMPQNQALFQGAPVTGADAGGMDMSGARRADGANPMRIGDVRKETTGQARPRMRLPSIGRR</sequence>
<keyword evidence="7" id="KW-0418">Kinase</keyword>
<comment type="caution">
    <text evidence="7">The sequence shown here is derived from an EMBL/GenBank/DDBJ whole genome shotgun (WGS) entry which is preliminary data.</text>
</comment>
<dbReference type="CDD" id="cd14125">
    <property type="entry name" value="STKc_CK1_delta_epsilon"/>
    <property type="match status" value="1"/>
</dbReference>
<dbReference type="AlphaFoldDB" id="A0A2V3IFD2"/>
<proteinExistence type="inferred from homology"/>
<feature type="domain" description="Protein kinase" evidence="6">
    <location>
        <begin position="13"/>
        <end position="288"/>
    </location>
</feature>
<accession>A0A2V3IFD2</accession>
<evidence type="ECO:0000259" key="6">
    <source>
        <dbReference type="PROSITE" id="PS50011"/>
    </source>
</evidence>
<dbReference type="InterPro" id="IPR011009">
    <property type="entry name" value="Kinase-like_dom_sf"/>
</dbReference>
<keyword evidence="3 4" id="KW-0067">ATP-binding</keyword>
<dbReference type="EC" id="2.7.11.1" evidence="1"/>
<organism evidence="7 8">
    <name type="scientific">Gracilariopsis chorda</name>
    <dbReference type="NCBI Taxonomy" id="448386"/>
    <lineage>
        <taxon>Eukaryota</taxon>
        <taxon>Rhodophyta</taxon>
        <taxon>Florideophyceae</taxon>
        <taxon>Rhodymeniophycidae</taxon>
        <taxon>Gracilariales</taxon>
        <taxon>Gracilariaceae</taxon>
        <taxon>Gracilariopsis</taxon>
    </lineage>
</organism>
<evidence type="ECO:0000256" key="2">
    <source>
        <dbReference type="ARBA" id="ARBA00022741"/>
    </source>
</evidence>
<dbReference type="Gene3D" id="1.10.510.10">
    <property type="entry name" value="Transferase(Phosphotransferase) domain 1"/>
    <property type="match status" value="1"/>
</dbReference>
<dbReference type="PANTHER" id="PTHR11909">
    <property type="entry name" value="CASEIN KINASE-RELATED"/>
    <property type="match status" value="1"/>
</dbReference>
<name>A0A2V3IFD2_9FLOR</name>
<dbReference type="InterPro" id="IPR000719">
    <property type="entry name" value="Prot_kinase_dom"/>
</dbReference>